<keyword evidence="1" id="KW-0812">Transmembrane</keyword>
<dbReference type="Pfam" id="PF03009">
    <property type="entry name" value="GDPD"/>
    <property type="match status" value="1"/>
</dbReference>
<organism evidence="3 4">
    <name type="scientific">Bariatricus massiliensis</name>
    <dbReference type="NCBI Taxonomy" id="1745713"/>
    <lineage>
        <taxon>Bacteria</taxon>
        <taxon>Bacillati</taxon>
        <taxon>Bacillota</taxon>
        <taxon>Clostridia</taxon>
        <taxon>Lachnospirales</taxon>
        <taxon>Lachnospiraceae</taxon>
        <taxon>Bariatricus</taxon>
    </lineage>
</organism>
<dbReference type="InterPro" id="IPR030395">
    <property type="entry name" value="GP_PDE_dom"/>
</dbReference>
<accession>A0ABS8DK08</accession>
<keyword evidence="1" id="KW-1133">Transmembrane helix</keyword>
<evidence type="ECO:0000313" key="3">
    <source>
        <dbReference type="EMBL" id="MCB7388775.1"/>
    </source>
</evidence>
<keyword evidence="4" id="KW-1185">Reference proteome</keyword>
<dbReference type="InterPro" id="IPR017946">
    <property type="entry name" value="PLC-like_Pdiesterase_TIM-brl"/>
</dbReference>
<dbReference type="PROSITE" id="PS51704">
    <property type="entry name" value="GP_PDE"/>
    <property type="match status" value="1"/>
</dbReference>
<dbReference type="EMBL" id="JAJCIS010000014">
    <property type="protein sequence ID" value="MCB7388775.1"/>
    <property type="molecule type" value="Genomic_DNA"/>
</dbReference>
<evidence type="ECO:0000259" key="2">
    <source>
        <dbReference type="PROSITE" id="PS51704"/>
    </source>
</evidence>
<feature type="transmembrane region" description="Helical" evidence="1">
    <location>
        <begin position="6"/>
        <end position="25"/>
    </location>
</feature>
<name>A0ABS8DK08_9FIRM</name>
<keyword evidence="1" id="KW-0472">Membrane</keyword>
<dbReference type="PANTHER" id="PTHR46211:SF1">
    <property type="entry name" value="GLYCEROPHOSPHODIESTER PHOSPHODIESTERASE, CYTOPLASMIC"/>
    <property type="match status" value="1"/>
</dbReference>
<proteinExistence type="predicted"/>
<evidence type="ECO:0000313" key="4">
    <source>
        <dbReference type="Proteomes" id="UP001299546"/>
    </source>
</evidence>
<dbReference type="SUPFAM" id="SSF51695">
    <property type="entry name" value="PLC-like phosphodiesterases"/>
    <property type="match status" value="1"/>
</dbReference>
<dbReference type="Proteomes" id="UP001299546">
    <property type="component" value="Unassembled WGS sequence"/>
</dbReference>
<protein>
    <submittedName>
        <fullName evidence="3">Glycerophosphodiester phosphodiesterase</fullName>
    </submittedName>
</protein>
<dbReference type="Gene3D" id="3.20.20.190">
    <property type="entry name" value="Phosphatidylinositol (PI) phosphodiesterase"/>
    <property type="match status" value="1"/>
</dbReference>
<comment type="caution">
    <text evidence="3">The sequence shown here is derived from an EMBL/GenBank/DDBJ whole genome shotgun (WGS) entry which is preliminary data.</text>
</comment>
<reference evidence="3 4" key="1">
    <citation type="submission" date="2021-10" db="EMBL/GenBank/DDBJ databases">
        <title>Collection of gut derived symbiotic bacterial strains cultured from healthy donors.</title>
        <authorList>
            <person name="Lin H."/>
            <person name="Littmann E."/>
            <person name="Kohout C."/>
            <person name="Pamer E.G."/>
        </authorList>
    </citation>
    <scope>NUCLEOTIDE SEQUENCE [LARGE SCALE GENOMIC DNA]</scope>
    <source>
        <strain evidence="3 4">DFI.1.165</strain>
    </source>
</reference>
<sequence>MHWYVIIGIVIFFIIFYIILLMPNFSHREAMKPFLGLAFAHRGLHDARKLIPENSMYAFKEAVRHKLAIELDIHLTRDNQVVVFHDELLERVCGVPGTVEDSTYEELRMLHLLNTDEHIPLFKEVLDYIDGRVPLLIELKLPTQDMRLCSYAMELLSQYEGAYLVQSFNSLGMRWFKQNASDILRGQLSSALTKSNKENPYIVRFCVQHLLTNILCRPDFISYKLADAGNPSLRLIHRVFKTPAAVWTLRTEKACRKAVENYDMYIFEHEENVKCFENVLKNKQNNL</sequence>
<gene>
    <name evidence="3" type="ORF">LIZ65_15915</name>
</gene>
<feature type="domain" description="GP-PDE" evidence="2">
    <location>
        <begin position="36"/>
        <end position="287"/>
    </location>
</feature>
<dbReference type="PANTHER" id="PTHR46211">
    <property type="entry name" value="GLYCEROPHOSPHORYL DIESTER PHOSPHODIESTERASE"/>
    <property type="match status" value="1"/>
</dbReference>
<dbReference type="RefSeq" id="WP_066733015.1">
    <property type="nucleotide sequence ID" value="NZ_JAJCIQ010000014.1"/>
</dbReference>
<evidence type="ECO:0000256" key="1">
    <source>
        <dbReference type="SAM" id="Phobius"/>
    </source>
</evidence>